<proteinExistence type="predicted"/>
<organism evidence="1 2">
    <name type="scientific">Trapa incisa</name>
    <dbReference type="NCBI Taxonomy" id="236973"/>
    <lineage>
        <taxon>Eukaryota</taxon>
        <taxon>Viridiplantae</taxon>
        <taxon>Streptophyta</taxon>
        <taxon>Embryophyta</taxon>
        <taxon>Tracheophyta</taxon>
        <taxon>Spermatophyta</taxon>
        <taxon>Magnoliopsida</taxon>
        <taxon>eudicotyledons</taxon>
        <taxon>Gunneridae</taxon>
        <taxon>Pentapetalae</taxon>
        <taxon>rosids</taxon>
        <taxon>malvids</taxon>
        <taxon>Myrtales</taxon>
        <taxon>Lythraceae</taxon>
        <taxon>Trapa</taxon>
    </lineage>
</organism>
<dbReference type="AlphaFoldDB" id="A0AAN7K4B2"/>
<dbReference type="Proteomes" id="UP001345219">
    <property type="component" value="Chromosome 17"/>
</dbReference>
<gene>
    <name evidence="1" type="ORF">SAY87_022530</name>
</gene>
<sequence>MGLMQPLNRSMQLEICAPFAKRRCMLLFYFVANTYFVKIVSLNGSRGKGRVLCAELLSNPLISDPSAMDPRAYFSSYSERKLMLTRKISEKKGACSCCRPMRRGTNMERTLVLCSARHQDLIQIGIETSKSGWHDRKNVLLKENCM</sequence>
<name>A0AAN7K4B2_9MYRT</name>
<protein>
    <submittedName>
        <fullName evidence="1">Uncharacterized protein</fullName>
    </submittedName>
</protein>
<evidence type="ECO:0000313" key="2">
    <source>
        <dbReference type="Proteomes" id="UP001345219"/>
    </source>
</evidence>
<comment type="caution">
    <text evidence="1">The sequence shown here is derived from an EMBL/GenBank/DDBJ whole genome shotgun (WGS) entry which is preliminary data.</text>
</comment>
<reference evidence="1 2" key="1">
    <citation type="journal article" date="2023" name="Hortic Res">
        <title>Pangenome of water caltrop reveals structural variations and asymmetric subgenome divergence after allopolyploidization.</title>
        <authorList>
            <person name="Zhang X."/>
            <person name="Chen Y."/>
            <person name="Wang L."/>
            <person name="Yuan Y."/>
            <person name="Fang M."/>
            <person name="Shi L."/>
            <person name="Lu R."/>
            <person name="Comes H.P."/>
            <person name="Ma Y."/>
            <person name="Chen Y."/>
            <person name="Huang G."/>
            <person name="Zhou Y."/>
            <person name="Zheng Z."/>
            <person name="Qiu Y."/>
        </authorList>
    </citation>
    <scope>NUCLEOTIDE SEQUENCE [LARGE SCALE GENOMIC DNA]</scope>
    <source>
        <tissue evidence="1">Roots</tissue>
    </source>
</reference>
<accession>A0AAN7K4B2</accession>
<keyword evidence="2" id="KW-1185">Reference proteome</keyword>
<dbReference type="EMBL" id="JAXIOK010000011">
    <property type="protein sequence ID" value="KAK4759399.1"/>
    <property type="molecule type" value="Genomic_DNA"/>
</dbReference>
<evidence type="ECO:0000313" key="1">
    <source>
        <dbReference type="EMBL" id="KAK4759399.1"/>
    </source>
</evidence>